<evidence type="ECO:0000256" key="4">
    <source>
        <dbReference type="ARBA" id="ARBA00012448"/>
    </source>
</evidence>
<dbReference type="InterPro" id="IPR007887">
    <property type="entry name" value="MecA_N"/>
</dbReference>
<evidence type="ECO:0000256" key="5">
    <source>
        <dbReference type="ARBA" id="ARBA00023136"/>
    </source>
</evidence>
<name>A0ABZ2CFB3_9BACI</name>
<dbReference type="Gene3D" id="3.10.450.100">
    <property type="entry name" value="NTF2-like, domain 1"/>
    <property type="match status" value="1"/>
</dbReference>
<dbReference type="Pfam" id="PF00905">
    <property type="entry name" value="Transpeptidase"/>
    <property type="match status" value="1"/>
</dbReference>
<dbReference type="InterPro" id="IPR036138">
    <property type="entry name" value="PBP_dimer_sf"/>
</dbReference>
<keyword evidence="5" id="KW-0472">Membrane</keyword>
<dbReference type="PANTHER" id="PTHR30627:SF25">
    <property type="entry name" value="PENICILLIN-BINDING PROTEIN 3"/>
    <property type="match status" value="1"/>
</dbReference>
<dbReference type="InterPro" id="IPR032710">
    <property type="entry name" value="NTF2-like_dom_sf"/>
</dbReference>
<evidence type="ECO:0000256" key="6">
    <source>
        <dbReference type="ARBA" id="ARBA00034000"/>
    </source>
</evidence>
<comment type="catalytic activity">
    <reaction evidence="6">
        <text>Preferential cleavage: (Ac)2-L-Lys-D-Ala-|-D-Ala. Also transpeptidation of peptidyl-alanyl moieties that are N-acyl substituents of D-alanine.</text>
        <dbReference type="EC" id="3.4.16.4"/>
    </reaction>
</comment>
<dbReference type="Proteomes" id="UP001357223">
    <property type="component" value="Chromosome"/>
</dbReference>
<evidence type="ECO:0000256" key="2">
    <source>
        <dbReference type="ARBA" id="ARBA00004752"/>
    </source>
</evidence>
<evidence type="ECO:0000259" key="8">
    <source>
        <dbReference type="Pfam" id="PF00905"/>
    </source>
</evidence>
<protein>
    <recommendedName>
        <fullName evidence="4">serine-type D-Ala-D-Ala carboxypeptidase</fullName>
        <ecNumber evidence="4">3.4.16.4</ecNumber>
    </recommendedName>
</protein>
<comment type="subcellular location">
    <subcellularLocation>
        <location evidence="1">Membrane</location>
    </subcellularLocation>
</comment>
<evidence type="ECO:0000256" key="3">
    <source>
        <dbReference type="ARBA" id="ARBA00007171"/>
    </source>
</evidence>
<dbReference type="EC" id="3.4.16.4" evidence="4"/>
<keyword evidence="12" id="KW-1185">Reference proteome</keyword>
<dbReference type="InterPro" id="IPR005311">
    <property type="entry name" value="PBP_dimer"/>
</dbReference>
<dbReference type="InterPro" id="IPR050515">
    <property type="entry name" value="Beta-lactam/transpept"/>
</dbReference>
<dbReference type="PROSITE" id="PS51257">
    <property type="entry name" value="PROKAR_LIPOPROTEIN"/>
    <property type="match status" value="1"/>
</dbReference>
<comment type="pathway">
    <text evidence="2">Cell wall biogenesis; peptidoglycan biosynthesis.</text>
</comment>
<dbReference type="Pfam" id="PF05223">
    <property type="entry name" value="MecA_N"/>
    <property type="match status" value="1"/>
</dbReference>
<dbReference type="InterPro" id="IPR012338">
    <property type="entry name" value="Beta-lactam/transpept-like"/>
</dbReference>
<accession>A0ABZ2CFB3</accession>
<dbReference type="Pfam" id="PF03717">
    <property type="entry name" value="PBP_dimer"/>
    <property type="match status" value="1"/>
</dbReference>
<evidence type="ECO:0000259" key="10">
    <source>
        <dbReference type="Pfam" id="PF05223"/>
    </source>
</evidence>
<organism evidence="11 12">
    <name type="scientific">Niallia oryzisoli</name>
    <dbReference type="NCBI Taxonomy" id="1737571"/>
    <lineage>
        <taxon>Bacteria</taxon>
        <taxon>Bacillati</taxon>
        <taxon>Bacillota</taxon>
        <taxon>Bacilli</taxon>
        <taxon>Bacillales</taxon>
        <taxon>Bacillaceae</taxon>
        <taxon>Niallia</taxon>
    </lineage>
</organism>
<dbReference type="InterPro" id="IPR001460">
    <property type="entry name" value="PCN-bd_Tpept"/>
</dbReference>
<dbReference type="EMBL" id="CP137640">
    <property type="protein sequence ID" value="WVX81205.1"/>
    <property type="molecule type" value="Genomic_DNA"/>
</dbReference>
<dbReference type="SUPFAM" id="SSF56601">
    <property type="entry name" value="beta-lactamase/transpeptidase-like"/>
    <property type="match status" value="1"/>
</dbReference>
<dbReference type="Gene3D" id="3.90.1310.10">
    <property type="entry name" value="Penicillin-binding protein 2a (Domain 2)"/>
    <property type="match status" value="1"/>
</dbReference>
<evidence type="ECO:0000313" key="11">
    <source>
        <dbReference type="EMBL" id="WVX81205.1"/>
    </source>
</evidence>
<feature type="domain" description="Penicillin-binding protein dimerisation" evidence="9">
    <location>
        <begin position="149"/>
        <end position="314"/>
    </location>
</feature>
<feature type="domain" description="NTF2-like N-terminal transpeptidase" evidence="10">
    <location>
        <begin position="25"/>
        <end position="141"/>
    </location>
</feature>
<feature type="domain" description="Penicillin-binding protein transpeptidase" evidence="8">
    <location>
        <begin position="349"/>
        <end position="656"/>
    </location>
</feature>
<evidence type="ECO:0000256" key="7">
    <source>
        <dbReference type="SAM" id="SignalP"/>
    </source>
</evidence>
<dbReference type="PANTHER" id="PTHR30627">
    <property type="entry name" value="PEPTIDOGLYCAN D,D-TRANSPEPTIDASE"/>
    <property type="match status" value="1"/>
</dbReference>
<feature type="chain" id="PRO_5046724273" description="serine-type D-Ala-D-Ala carboxypeptidase" evidence="7">
    <location>
        <begin position="19"/>
        <end position="659"/>
    </location>
</feature>
<evidence type="ECO:0000256" key="1">
    <source>
        <dbReference type="ARBA" id="ARBA00004370"/>
    </source>
</evidence>
<proteinExistence type="inferred from homology"/>
<evidence type="ECO:0000313" key="12">
    <source>
        <dbReference type="Proteomes" id="UP001357223"/>
    </source>
</evidence>
<dbReference type="Gene3D" id="3.30.1390.30">
    <property type="entry name" value="Penicillin-binding protein 2a, domain 3"/>
    <property type="match status" value="1"/>
</dbReference>
<reference evidence="11 12" key="1">
    <citation type="submission" date="2023-10" db="EMBL/GenBank/DDBJ databases">
        <title>Niallia locisalis sp.nov. isolated from a salt pond sample.</title>
        <authorList>
            <person name="Li X.-J."/>
            <person name="Dong L."/>
        </authorList>
    </citation>
    <scope>NUCLEOTIDE SEQUENCE [LARGE SCALE GENOMIC DNA]</scope>
    <source>
        <strain evidence="11 12">DSM 29761</strain>
    </source>
</reference>
<feature type="signal peptide" evidence="7">
    <location>
        <begin position="1"/>
        <end position="18"/>
    </location>
</feature>
<dbReference type="SUPFAM" id="SSF54427">
    <property type="entry name" value="NTF2-like"/>
    <property type="match status" value="1"/>
</dbReference>
<dbReference type="SUPFAM" id="SSF56519">
    <property type="entry name" value="Penicillin binding protein dimerisation domain"/>
    <property type="match status" value="1"/>
</dbReference>
<dbReference type="Gene3D" id="3.40.710.10">
    <property type="entry name" value="DD-peptidase/beta-lactamase superfamily"/>
    <property type="match status" value="1"/>
</dbReference>
<sequence length="659" mass="72484">MKKPILALIFIMILILTACNKAPDPADTMTNYINLWNKQKFAQMYDLLSTKAQTTISKEDFVNRYEKYYKDLEITKLNAKFTKPNDEQKPKEDTITYPFSASMNSVAGEINFDHKAKLVKEEDKWTIDWNTTYIFPELEEGAKIGFDTVTAKRGEIIDRTGQGLAVNGQVYEVGIVPAEMGEQRDAIINEFSAKLGITTEKINNALNASWVKPEYFVPLKKLPLEEQELVANLTEIPSVNSKQVAARVYPMKEAAAHLIGYVGPITAEELKEREGKGYTSNDYIGKRGLEQVLDEQLKGENGVKITIKKADGTETTLAEKEVKDGENVQLTIDGTMQTKLYQQLSGQAGTAAAIHPKTGETLGLVSSPSYDPNLLSLGATTEQWTALQDDPLNPLLNRFSANYAPGSVIKPLTAAIGLKEGTLDPAATLNISGLQWQKDASWGNYYVTRVKDPGTPVDLEKALLYSDNIYFAQAALALGKDKLTDGLKGFGFEEEMKYPFPLEPSKTGAMDSEIHLADSGYGQAQVEMNVLHLAATYTPFINAGKLITPTLLMQDETSKAWKQNVVSEEQAALIHSMLEKVVQDPQGTAHKANIPGMPLAGKTGTAELKAKQGEKGTENGWFVAYNTENPSLLIAMMVEGVQETGSSIVVEKVRNVFTQ</sequence>
<evidence type="ECO:0000259" key="9">
    <source>
        <dbReference type="Pfam" id="PF03717"/>
    </source>
</evidence>
<dbReference type="RefSeq" id="WP_338450135.1">
    <property type="nucleotide sequence ID" value="NZ_CP137640.1"/>
</dbReference>
<keyword evidence="7" id="KW-0732">Signal</keyword>
<comment type="similarity">
    <text evidence="3">Belongs to the transpeptidase family.</text>
</comment>
<gene>
    <name evidence="11" type="ORF">R4Z09_29095</name>
</gene>